<proteinExistence type="predicted"/>
<dbReference type="Proteomes" id="UP000430466">
    <property type="component" value="Unassembled WGS sequence"/>
</dbReference>
<protein>
    <submittedName>
        <fullName evidence="1">ImmA/IrrE family metallo-endopeptidase</fullName>
    </submittedName>
</protein>
<evidence type="ECO:0000313" key="1">
    <source>
        <dbReference type="EMBL" id="MPW14166.1"/>
    </source>
</evidence>
<comment type="caution">
    <text evidence="1">The sequence shown here is derived from an EMBL/GenBank/DDBJ whole genome shotgun (WGS) entry which is preliminary data.</text>
</comment>
<accession>A0A6A7K128</accession>
<dbReference type="EMBL" id="WHOE01000023">
    <property type="protein sequence ID" value="MPW14166.1"/>
    <property type="molecule type" value="Genomic_DNA"/>
</dbReference>
<reference evidence="1 2" key="1">
    <citation type="submission" date="2019-10" db="EMBL/GenBank/DDBJ databases">
        <title>Draft genome sequences of Lactobacillus strains.</title>
        <authorList>
            <person name="Cho G.-S."/>
            <person name="Fagbemigun O."/>
            <person name="Brinks E."/>
            <person name="Franz C.M.A.P."/>
        </authorList>
    </citation>
    <scope>NUCLEOTIDE SEQUENCE [LARGE SCALE GENOMIC DNA]</scope>
    <source>
        <strain evidence="1 2">313</strain>
    </source>
</reference>
<dbReference type="AlphaFoldDB" id="A0A6A7K128"/>
<dbReference type="RefSeq" id="WP_152723712.1">
    <property type="nucleotide sequence ID" value="NZ_WHOE01000023.1"/>
</dbReference>
<gene>
    <name evidence="1" type="ORF">GDZ32_03915</name>
</gene>
<sequence length="134" mass="15914">MSYRIKQLLNKYHLMPIYQEMKSKGYIVRTPTTYPDFLFVKDGLSDEETEKVILHEIGHAEKDDETQHDYLRNRITRLTCESSAKSFEIREQIKKYVDLGNDVCNANWLSIANYLGTQSYFLVQEELSKYKFKE</sequence>
<name>A0A6A7K128_LACHE</name>
<organism evidence="1 2">
    <name type="scientific">Lactobacillus helveticus</name>
    <name type="common">Lactobacillus suntoryeus</name>
    <dbReference type="NCBI Taxonomy" id="1587"/>
    <lineage>
        <taxon>Bacteria</taxon>
        <taxon>Bacillati</taxon>
        <taxon>Bacillota</taxon>
        <taxon>Bacilli</taxon>
        <taxon>Lactobacillales</taxon>
        <taxon>Lactobacillaceae</taxon>
        <taxon>Lactobacillus</taxon>
    </lineage>
</organism>
<evidence type="ECO:0000313" key="2">
    <source>
        <dbReference type="Proteomes" id="UP000430466"/>
    </source>
</evidence>